<dbReference type="GO" id="GO:0030154">
    <property type="term" value="P:cell differentiation"/>
    <property type="evidence" value="ECO:0007669"/>
    <property type="project" value="UniProtKB-KW"/>
</dbReference>
<feature type="domain" description="Protein TOPAZ1" evidence="9">
    <location>
        <begin position="1247"/>
        <end position="1420"/>
    </location>
</feature>
<feature type="compositionally biased region" description="Polar residues" evidence="8">
    <location>
        <begin position="816"/>
        <end position="827"/>
    </location>
</feature>
<feature type="region of interest" description="Disordered" evidence="8">
    <location>
        <begin position="811"/>
        <end position="865"/>
    </location>
</feature>
<evidence type="ECO:0000313" key="10">
    <source>
        <dbReference type="EMBL" id="CAJ1083728.1"/>
    </source>
</evidence>
<keyword evidence="6" id="KW-0744">Spermatogenesis</keyword>
<dbReference type="PANTHER" id="PTHR35671:SF1">
    <property type="entry name" value="PROTEIN TOPAZ1"/>
    <property type="match status" value="1"/>
</dbReference>
<name>A0AAV1HD99_XYRNO</name>
<evidence type="ECO:0000259" key="9">
    <source>
        <dbReference type="Pfam" id="PF14669"/>
    </source>
</evidence>
<evidence type="ECO:0000256" key="3">
    <source>
        <dbReference type="ARBA" id="ARBA00016464"/>
    </source>
</evidence>
<evidence type="ECO:0000313" key="11">
    <source>
        <dbReference type="Proteomes" id="UP001178508"/>
    </source>
</evidence>
<organism evidence="10 11">
    <name type="scientific">Xyrichtys novacula</name>
    <name type="common">Pearly razorfish</name>
    <name type="synonym">Hemipteronotus novacula</name>
    <dbReference type="NCBI Taxonomy" id="13765"/>
    <lineage>
        <taxon>Eukaryota</taxon>
        <taxon>Metazoa</taxon>
        <taxon>Chordata</taxon>
        <taxon>Craniata</taxon>
        <taxon>Vertebrata</taxon>
        <taxon>Euteleostomi</taxon>
        <taxon>Actinopterygii</taxon>
        <taxon>Neopterygii</taxon>
        <taxon>Teleostei</taxon>
        <taxon>Neoteleostei</taxon>
        <taxon>Acanthomorphata</taxon>
        <taxon>Eupercaria</taxon>
        <taxon>Labriformes</taxon>
        <taxon>Labridae</taxon>
        <taxon>Xyrichtys</taxon>
    </lineage>
</organism>
<evidence type="ECO:0000256" key="2">
    <source>
        <dbReference type="ARBA" id="ARBA00004514"/>
    </source>
</evidence>
<evidence type="ECO:0000256" key="1">
    <source>
        <dbReference type="ARBA" id="ARBA00002132"/>
    </source>
</evidence>
<protein>
    <recommendedName>
        <fullName evidence="3">Protein TOPAZ1</fullName>
    </recommendedName>
    <alternativeName>
        <fullName evidence="7">Testis- and ovary-specific PAZ domain-containing protein 1</fullName>
    </alternativeName>
</protein>
<reference evidence="10" key="1">
    <citation type="submission" date="2023-08" db="EMBL/GenBank/DDBJ databases">
        <authorList>
            <person name="Alioto T."/>
            <person name="Alioto T."/>
            <person name="Gomez Garrido J."/>
        </authorList>
    </citation>
    <scope>NUCLEOTIDE SEQUENCE</scope>
</reference>
<evidence type="ECO:0000256" key="4">
    <source>
        <dbReference type="ARBA" id="ARBA00022490"/>
    </source>
</evidence>
<feature type="compositionally biased region" description="Polar residues" evidence="8">
    <location>
        <begin position="525"/>
        <end position="546"/>
    </location>
</feature>
<comment type="subcellular location">
    <subcellularLocation>
        <location evidence="2">Cytoplasm</location>
        <location evidence="2">Cytosol</location>
    </subcellularLocation>
</comment>
<sequence length="1641" mass="181840">MLPTSRRVKLNRVAFKHLVAPGLVPRRRRVRKCVDSDRHTHQIPAGPSDPEGSFRRVPRASGGGVCGDYKYRAHKQKTLGKQEQKSRGPEQGRPTVDFMLEGKNTAPEASQKIVVGIDQCPKVTLCDIAQYCDTCNHKCGYVIPDVLKTKVVHCFKQEMRAGFRLSPGCFDHIKKETKKDVHANGEVKNVLETRNLTPHQNNISKSTNLQIFSNHTPCCVPERWTSEGSGSSLLLSDKHIEQEECRTGMKDRKNDQNPGSKCLLTGAGLCRDKRRKLADGVEDGTSPSTSDLESTTKKQTTKTDKEKGQFWTSDNSPEHVQGVGSSSIIGLEVTKNGVSGPHRGECSPELLCQSDEMDTDEPESSFTCQRVRIYKVERASSCARTHISWPFSKRNWTLTAHVGTASQSAEHVDPLLRGYCDSTINQHQSDLSSERTNDVVPASPTDFSTGVTTHHISHQIQTKREDEKCILAQRNGTIQGDQSSYSSVRKDMHFAPPVMEAEESQASLSDETFLSNSSQCGVDTVSLSSLPANDPKTNSSLSTPSPTALGLSDWNTAPNLSPMLSPFLHCGSSRTSVTPSSLTSVSLLDTVRNVELAEDQSTSTLASLPSPAHVVESAEKKPPLDCEESQMTRCHKSDSFPSFASSFSLAHWSDEFFTGRLPPKLEPYYKTRTINHNLTVPEERSLDGVLKENCVDDDFLLPPVLSPVTSPTHDFLTSFLLQSPEGSDEDEEEIHAEPSQHRTLPGVLLPQIVNGNNENFEDDDGQGSKQFESQTSLNESHTPHVREETNHHGTDDEAQVTQVMKKTEQIPADTQMKPTLSLGSQTNSCSSLCSEEDDSGAFSDEGPPPREAVKSPCGITDSERDVSKAEAAEENKQGVLDEFTAYEQDILLVDVSQDDPDLFNNLPQESLLKLGPTRLTEASNTKPGNMVKAQLLRKDRASVDFEQRLTTVMINFHCDSPDISDEGNRRSWRPQSSSSSSSLASRQSISWTAKEKPMTTLRQPDANNNHVNGDLKRSQPIQTVTFQPSQISAPMTKKNGPWNTNLSNMAEFRHQLSNTPQYCRQYFSESMSCGFKMCWFLHVPVDGDEKFCVETVARFTKNPMCLQRAGAVFTGYYQNNPPKAHFSMPVLLSLLWALLRAGMVSDIFSILHVSVAHKILPGHEFVLALFNFVREKGLLGLVPELMQLTFKMAGAGLGLSLDCLDCVKNTPEFQMKNSNISVSGNQKLSTSGSFSEYLNLAHAVVEIELCTKQEDWRRMGEVFRSICQSSQGPNQVKHISGRIAIALLSEGKDKLSLPFAAFAETVCQNEEKGSLNKSFFGRIGVSLMLRYHKTHQWAKGRKVVEVLSNSKVNYSTLKGLFGNEDGASRCYLITVATELFLLSGSVEGALNTLRENTWFVSSCAWPCEPADLESRIHVLIRLAEKSSHRDTLDVLSNLPGLKEPSDLTDNSRYASLFNSHLQVCLDKQTLTVASDTVDFMLSKNLSVDHTMLHVLLHKLGKQNLWLRAREVFRRSLGAGYYPGVSAQPGFLTLIIPCRLGEVELGLTLEMFITVNATVLLHLPENTTSCLSITLKRIQSCESEYLSAGSRLLSAAGIPQPKLIIQYKAVNSSQEQVFTLDISSARFWLRHNHLWANEVWTH</sequence>
<feature type="region of interest" description="Disordered" evidence="8">
    <location>
        <begin position="958"/>
        <end position="1015"/>
    </location>
</feature>
<accession>A0AAV1HD99</accession>
<gene>
    <name evidence="10" type="ORF">XNOV1_A040672</name>
</gene>
<feature type="region of interest" description="Disordered" evidence="8">
    <location>
        <begin position="599"/>
        <end position="624"/>
    </location>
</feature>
<comment type="function">
    <text evidence="1">Important for normal spermatogenesis and male fertility. Specifically required for progression to the post-meiotic stages of spermatocyte development. Seems to be necessary for normal expression levels of a number of testis-expressed gene transcripts, although its role in this process is unclear.</text>
</comment>
<evidence type="ECO:0000256" key="5">
    <source>
        <dbReference type="ARBA" id="ARBA00022782"/>
    </source>
</evidence>
<dbReference type="InterPro" id="IPR038952">
    <property type="entry name" value="TOPAZ1"/>
</dbReference>
<keyword evidence="4" id="KW-0963">Cytoplasm</keyword>
<feature type="region of interest" description="Disordered" evidence="8">
    <location>
        <begin position="33"/>
        <end position="96"/>
    </location>
</feature>
<dbReference type="GO" id="GO:0005829">
    <property type="term" value="C:cytosol"/>
    <property type="evidence" value="ECO:0007669"/>
    <property type="project" value="UniProtKB-SubCell"/>
</dbReference>
<dbReference type="EMBL" id="OY660884">
    <property type="protein sequence ID" value="CAJ1083728.1"/>
    <property type="molecule type" value="Genomic_DNA"/>
</dbReference>
<dbReference type="GO" id="GO:0048137">
    <property type="term" value="P:spermatocyte division"/>
    <property type="evidence" value="ECO:0007669"/>
    <property type="project" value="TreeGrafter"/>
</dbReference>
<dbReference type="Proteomes" id="UP001178508">
    <property type="component" value="Chromosome 21"/>
</dbReference>
<feature type="compositionally biased region" description="Basic and acidic residues" evidence="8">
    <location>
        <begin position="781"/>
        <end position="795"/>
    </location>
</feature>
<feature type="region of interest" description="Disordered" evidence="8">
    <location>
        <begin position="723"/>
        <end position="799"/>
    </location>
</feature>
<feature type="compositionally biased region" description="Polar residues" evidence="8">
    <location>
        <begin position="767"/>
        <end position="780"/>
    </location>
</feature>
<feature type="compositionally biased region" description="Polar residues" evidence="8">
    <location>
        <begin position="1000"/>
        <end position="1011"/>
    </location>
</feature>
<feature type="compositionally biased region" description="Low complexity" evidence="8">
    <location>
        <begin position="973"/>
        <end position="990"/>
    </location>
</feature>
<feature type="region of interest" description="Disordered" evidence="8">
    <location>
        <begin position="525"/>
        <end position="547"/>
    </location>
</feature>
<evidence type="ECO:0000256" key="7">
    <source>
        <dbReference type="ARBA" id="ARBA00031943"/>
    </source>
</evidence>
<dbReference type="PANTHER" id="PTHR35671">
    <property type="entry name" value="PROTEIN TOPAZ1"/>
    <property type="match status" value="1"/>
</dbReference>
<evidence type="ECO:0000256" key="8">
    <source>
        <dbReference type="SAM" id="MobiDB-lite"/>
    </source>
</evidence>
<dbReference type="InterPro" id="IPR029435">
    <property type="entry name" value="TOPAZ1_dom"/>
</dbReference>
<proteinExistence type="predicted"/>
<feature type="region of interest" description="Disordered" evidence="8">
    <location>
        <begin position="278"/>
        <end position="323"/>
    </location>
</feature>
<evidence type="ECO:0000256" key="6">
    <source>
        <dbReference type="ARBA" id="ARBA00022871"/>
    </source>
</evidence>
<keyword evidence="11" id="KW-1185">Reference proteome</keyword>
<feature type="compositionally biased region" description="Polar residues" evidence="8">
    <location>
        <begin position="445"/>
        <end position="460"/>
    </location>
</feature>
<feature type="region of interest" description="Disordered" evidence="8">
    <location>
        <begin position="430"/>
        <end position="463"/>
    </location>
</feature>
<dbReference type="Pfam" id="PF14669">
    <property type="entry name" value="Asp_Glu_race_2"/>
    <property type="match status" value="1"/>
</dbReference>
<feature type="compositionally biased region" description="Basic and acidic residues" evidence="8">
    <location>
        <begin position="80"/>
        <end position="90"/>
    </location>
</feature>
<keyword evidence="5" id="KW-0221">Differentiation</keyword>